<dbReference type="RefSeq" id="WP_338889399.1">
    <property type="nucleotide sequence ID" value="NZ_CP147846.1"/>
</dbReference>
<protein>
    <submittedName>
        <fullName evidence="2">Uncharacterized protein</fullName>
    </submittedName>
</protein>
<evidence type="ECO:0000313" key="2">
    <source>
        <dbReference type="EMBL" id="WXG68899.1"/>
    </source>
</evidence>
<accession>A0ABZ2PIU9</accession>
<dbReference type="EMBL" id="CP147846">
    <property type="protein sequence ID" value="WXG68899.1"/>
    <property type="molecule type" value="Genomic_DNA"/>
</dbReference>
<reference evidence="2 3" key="1">
    <citation type="submission" date="2024-03" db="EMBL/GenBank/DDBJ databases">
        <title>Natural products discovery in diverse microorganisms through a two-stage MS feature dereplication strategy.</title>
        <authorList>
            <person name="Zhang R."/>
        </authorList>
    </citation>
    <scope>NUCLEOTIDE SEQUENCE [LARGE SCALE GENOMIC DNA]</scope>
    <source>
        <strain evidence="2 3">18930</strain>
    </source>
</reference>
<evidence type="ECO:0000313" key="3">
    <source>
        <dbReference type="Proteomes" id="UP001432000"/>
    </source>
</evidence>
<keyword evidence="3" id="KW-1185">Reference proteome</keyword>
<proteinExistence type="predicted"/>
<feature type="transmembrane region" description="Helical" evidence="1">
    <location>
        <begin position="48"/>
        <end position="64"/>
    </location>
</feature>
<evidence type="ECO:0000256" key="1">
    <source>
        <dbReference type="SAM" id="Phobius"/>
    </source>
</evidence>
<keyword evidence="1" id="KW-0812">Transmembrane</keyword>
<dbReference type="Proteomes" id="UP001432000">
    <property type="component" value="Chromosome"/>
</dbReference>
<gene>
    <name evidence="2" type="ORF">WDS16_27615</name>
</gene>
<name>A0ABZ2PIU9_9NOCA</name>
<keyword evidence="1" id="KW-0472">Membrane</keyword>
<sequence length="74" mass="8390">MTQVAFRRRRDWQRRHAAAMQATVLVLIVTGTAQFFDRLPLPHDALNAIVFLQVPLIIGIVAIVRSSRKAVRPD</sequence>
<keyword evidence="1" id="KW-1133">Transmembrane helix</keyword>
<organism evidence="2 3">
    <name type="scientific">Rhodococcus sovatensis</name>
    <dbReference type="NCBI Taxonomy" id="1805840"/>
    <lineage>
        <taxon>Bacteria</taxon>
        <taxon>Bacillati</taxon>
        <taxon>Actinomycetota</taxon>
        <taxon>Actinomycetes</taxon>
        <taxon>Mycobacteriales</taxon>
        <taxon>Nocardiaceae</taxon>
        <taxon>Rhodococcus</taxon>
    </lineage>
</organism>
<feature type="transmembrane region" description="Helical" evidence="1">
    <location>
        <begin position="17"/>
        <end position="36"/>
    </location>
</feature>